<organism evidence="1 2">
    <name type="scientific">Violaceomyces palustris</name>
    <dbReference type="NCBI Taxonomy" id="1673888"/>
    <lineage>
        <taxon>Eukaryota</taxon>
        <taxon>Fungi</taxon>
        <taxon>Dikarya</taxon>
        <taxon>Basidiomycota</taxon>
        <taxon>Ustilaginomycotina</taxon>
        <taxon>Ustilaginomycetes</taxon>
        <taxon>Violaceomycetales</taxon>
        <taxon>Violaceomycetaceae</taxon>
        <taxon>Violaceomyces</taxon>
    </lineage>
</organism>
<dbReference type="EMBL" id="KZ820299">
    <property type="protein sequence ID" value="PWN47950.1"/>
    <property type="molecule type" value="Genomic_DNA"/>
</dbReference>
<name>A0ACD0NQ36_9BASI</name>
<evidence type="ECO:0000313" key="1">
    <source>
        <dbReference type="EMBL" id="PWN47950.1"/>
    </source>
</evidence>
<dbReference type="Proteomes" id="UP000245626">
    <property type="component" value="Unassembled WGS sequence"/>
</dbReference>
<gene>
    <name evidence="1" type="ORF">IE53DRAFT_389887</name>
</gene>
<keyword evidence="2" id="KW-1185">Reference proteome</keyword>
<evidence type="ECO:0000313" key="2">
    <source>
        <dbReference type="Proteomes" id="UP000245626"/>
    </source>
</evidence>
<accession>A0ACD0NQ36</accession>
<sequence>MRGLIDLQAEIKLRRQAIEDIKQKLEQGDPIYDSPQRYKSCTEQALSEYRQRTSRTKYAQNPAYMQFREQIWEVSQTGAMPPITDLVPAEPGDEADSDEDLVVGGVMQDYKCPLSARILEDPLSSTVCKHSYSRREVMEYLAGNGGTARCPATGCDKVITRQNLKENRELRKRVAAYERREEEREIKRRGTQLTQVID</sequence>
<protein>
    <submittedName>
        <fullName evidence="1">Uncharacterized protein</fullName>
    </submittedName>
</protein>
<reference evidence="1 2" key="1">
    <citation type="journal article" date="2018" name="Mol. Biol. Evol.">
        <title>Broad Genomic Sampling Reveals a Smut Pathogenic Ancestry of the Fungal Clade Ustilaginomycotina.</title>
        <authorList>
            <person name="Kijpornyongpan T."/>
            <person name="Mondo S.J."/>
            <person name="Barry K."/>
            <person name="Sandor L."/>
            <person name="Lee J."/>
            <person name="Lipzen A."/>
            <person name="Pangilinan J."/>
            <person name="LaButti K."/>
            <person name="Hainaut M."/>
            <person name="Henrissat B."/>
            <person name="Grigoriev I.V."/>
            <person name="Spatafora J.W."/>
            <person name="Aime M.C."/>
        </authorList>
    </citation>
    <scope>NUCLEOTIDE SEQUENCE [LARGE SCALE GENOMIC DNA]</scope>
    <source>
        <strain evidence="1 2">SA 807</strain>
    </source>
</reference>
<proteinExistence type="predicted"/>